<feature type="compositionally biased region" description="Basic and acidic residues" evidence="1">
    <location>
        <begin position="310"/>
        <end position="319"/>
    </location>
</feature>
<dbReference type="EMBL" id="MT144588">
    <property type="protein sequence ID" value="QJH93462.1"/>
    <property type="molecule type" value="Genomic_DNA"/>
</dbReference>
<reference evidence="2" key="1">
    <citation type="submission" date="2020-03" db="EMBL/GenBank/DDBJ databases">
        <title>The deep terrestrial virosphere.</title>
        <authorList>
            <person name="Holmfeldt K."/>
            <person name="Nilsson E."/>
            <person name="Simone D."/>
            <person name="Lopez-Fernandez M."/>
            <person name="Wu X."/>
            <person name="de Brujin I."/>
            <person name="Lundin D."/>
            <person name="Andersson A."/>
            <person name="Bertilsson S."/>
            <person name="Dopson M."/>
        </authorList>
    </citation>
    <scope>NUCLEOTIDE SEQUENCE</scope>
    <source>
        <strain evidence="2">TM448A00064</strain>
        <strain evidence="3">TM448B00061</strain>
    </source>
</reference>
<dbReference type="EMBL" id="MT143971">
    <property type="protein sequence ID" value="QJA43894.1"/>
    <property type="molecule type" value="Genomic_DNA"/>
</dbReference>
<name>A0A6H1Z8L5_9ZZZZ</name>
<accession>A0A6H1Z8L5</accession>
<proteinExistence type="predicted"/>
<feature type="region of interest" description="Disordered" evidence="1">
    <location>
        <begin position="1"/>
        <end position="36"/>
    </location>
</feature>
<gene>
    <name evidence="2" type="ORF">TM448A00064_0073</name>
    <name evidence="3" type="ORF">TM448B00061_0082</name>
</gene>
<feature type="compositionally biased region" description="Low complexity" evidence="1">
    <location>
        <begin position="20"/>
        <end position="31"/>
    </location>
</feature>
<protein>
    <submittedName>
        <fullName evidence="2">Uncharacterized protein</fullName>
    </submittedName>
</protein>
<feature type="region of interest" description="Disordered" evidence="1">
    <location>
        <begin position="209"/>
        <end position="232"/>
    </location>
</feature>
<evidence type="ECO:0000256" key="1">
    <source>
        <dbReference type="SAM" id="MobiDB-lite"/>
    </source>
</evidence>
<organism evidence="2">
    <name type="scientific">viral metagenome</name>
    <dbReference type="NCBI Taxonomy" id="1070528"/>
    <lineage>
        <taxon>unclassified sequences</taxon>
        <taxon>metagenomes</taxon>
        <taxon>organismal metagenomes</taxon>
    </lineage>
</organism>
<feature type="region of interest" description="Disordered" evidence="1">
    <location>
        <begin position="255"/>
        <end position="319"/>
    </location>
</feature>
<evidence type="ECO:0000313" key="3">
    <source>
        <dbReference type="EMBL" id="QJH93462.1"/>
    </source>
</evidence>
<evidence type="ECO:0000313" key="2">
    <source>
        <dbReference type="EMBL" id="QJA43894.1"/>
    </source>
</evidence>
<dbReference type="AlphaFoldDB" id="A0A6H1Z8L5"/>
<sequence>MARKKKDPPSTIPTPDKQTTEAAPAQAPTEPVDLKHGVALNPPAYVEELKQLLLNQQQMISQMASHMALQDQELKSVKGMLGAEQHEFSANPEIQENKCYVRVKPCDRRNGYPRMNQSILAPDLGIINVRFQGGTGRPGDIPTWYPFPAKDYDRLRVGLARYRQKPGDRNSRPVFDVATAKERMQIDQAEESMRLAVIGVGSPQRAAAAARDGVRARTRGGSAAEMTPEPEPLTLAPGAQAYVKPVAGGRAAALEGLEEIPPQPQEGPPSRRAKRVHTVGEKNPQAQDLTASFEDRLESQPGLAEAVSFAREHPLDKQS</sequence>